<evidence type="ECO:0000256" key="2">
    <source>
        <dbReference type="RuleBase" id="RU366034"/>
    </source>
</evidence>
<comment type="caution">
    <text evidence="3">The sequence shown here is derived from an EMBL/GenBank/DDBJ whole genome shotgun (WGS) entry which is preliminary data.</text>
</comment>
<name>A0ABP7CGV4_9PSEU</name>
<dbReference type="InterPro" id="IPR008949">
    <property type="entry name" value="Isoprenoid_synthase_dom_sf"/>
</dbReference>
<dbReference type="PANTHER" id="PTHR35201:SF4">
    <property type="entry name" value="BETA-PINACENE SYNTHASE-RELATED"/>
    <property type="match status" value="1"/>
</dbReference>
<dbReference type="SUPFAM" id="SSF48576">
    <property type="entry name" value="Terpenoid synthases"/>
    <property type="match status" value="1"/>
</dbReference>
<keyword evidence="4" id="KW-1185">Reference proteome</keyword>
<evidence type="ECO:0000256" key="1">
    <source>
        <dbReference type="ARBA" id="ARBA00023239"/>
    </source>
</evidence>
<proteinExistence type="inferred from homology"/>
<comment type="cofactor">
    <cofactor evidence="2">
        <name>Mg(2+)</name>
        <dbReference type="ChEBI" id="CHEBI:18420"/>
    </cofactor>
</comment>
<dbReference type="PANTHER" id="PTHR35201">
    <property type="entry name" value="TERPENE SYNTHASE"/>
    <property type="match status" value="1"/>
</dbReference>
<keyword evidence="2" id="KW-0479">Metal-binding</keyword>
<sequence length="353" mass="39425">MATNAASQGVPGIYCPVPATCPSSGSDLDRAALDWLRQFNVCDEAWLDSMEQARPLQLLAAACPAGITDRLRMVGDLWMWAFAFDDAFFDGGVLTGDPGGACIMLRPLMRVLEAPYERSEEATGWEAALRDVRMRLEECGSPTQLNRWAAAARDMLFSFACEAAVVQQSRGLGLREYLTHRMDSSGAKHHLLLVDFTYGYELSTDSLADHVVRAATEACCVLLGMDNDLFSYDRERAVEADATLNSIDIVATEFGLSPEEALTKTLDIRNRIMTDFLDSTALIRQRGDANLAHYAQNLAQWVRANIDWSRTTRRYREHIPRDGRSLAVPDIQVGGRFAADPRRPVVWWWERLA</sequence>
<dbReference type="RefSeq" id="WP_346137359.1">
    <property type="nucleotide sequence ID" value="NZ_BAABBE010000092.1"/>
</dbReference>
<dbReference type="Proteomes" id="UP001500711">
    <property type="component" value="Unassembled WGS sequence"/>
</dbReference>
<comment type="similarity">
    <text evidence="2">Belongs to the terpene synthase family.</text>
</comment>
<keyword evidence="1 2" id="KW-0456">Lyase</keyword>
<gene>
    <name evidence="3" type="ORF">GCM10022267_91060</name>
</gene>
<dbReference type="Gene3D" id="1.10.600.10">
    <property type="entry name" value="Farnesyl Diphosphate Synthase"/>
    <property type="match status" value="1"/>
</dbReference>
<dbReference type="SFLD" id="SFLDS00005">
    <property type="entry name" value="Isoprenoid_Synthase_Type_I"/>
    <property type="match status" value="1"/>
</dbReference>
<dbReference type="SFLD" id="SFLDG01020">
    <property type="entry name" value="Terpene_Cyclase_Like_2"/>
    <property type="match status" value="1"/>
</dbReference>
<protein>
    <recommendedName>
        <fullName evidence="2">Terpene synthase</fullName>
        <ecNumber evidence="2">4.2.3.-</ecNumber>
    </recommendedName>
</protein>
<evidence type="ECO:0000313" key="4">
    <source>
        <dbReference type="Proteomes" id="UP001500711"/>
    </source>
</evidence>
<organism evidence="3 4">
    <name type="scientific">Lentzea roselyniae</name>
    <dbReference type="NCBI Taxonomy" id="531940"/>
    <lineage>
        <taxon>Bacteria</taxon>
        <taxon>Bacillati</taxon>
        <taxon>Actinomycetota</taxon>
        <taxon>Actinomycetes</taxon>
        <taxon>Pseudonocardiales</taxon>
        <taxon>Pseudonocardiaceae</taxon>
        <taxon>Lentzea</taxon>
    </lineage>
</organism>
<dbReference type="InterPro" id="IPR034686">
    <property type="entry name" value="Terpene_cyclase-like_2"/>
</dbReference>
<accession>A0ABP7CGV4</accession>
<evidence type="ECO:0000313" key="3">
    <source>
        <dbReference type="EMBL" id="GAA3690304.1"/>
    </source>
</evidence>
<dbReference type="EMBL" id="BAABBE010000092">
    <property type="protein sequence ID" value="GAA3690304.1"/>
    <property type="molecule type" value="Genomic_DNA"/>
</dbReference>
<dbReference type="Pfam" id="PF19086">
    <property type="entry name" value="Terpene_syn_C_2"/>
    <property type="match status" value="1"/>
</dbReference>
<dbReference type="EC" id="4.2.3.-" evidence="2"/>
<reference evidence="4" key="1">
    <citation type="journal article" date="2019" name="Int. J. Syst. Evol. Microbiol.">
        <title>The Global Catalogue of Microorganisms (GCM) 10K type strain sequencing project: providing services to taxonomists for standard genome sequencing and annotation.</title>
        <authorList>
            <consortium name="The Broad Institute Genomics Platform"/>
            <consortium name="The Broad Institute Genome Sequencing Center for Infectious Disease"/>
            <person name="Wu L."/>
            <person name="Ma J."/>
        </authorList>
    </citation>
    <scope>NUCLEOTIDE SEQUENCE [LARGE SCALE GENOMIC DNA]</scope>
    <source>
        <strain evidence="4">JCM 17494</strain>
    </source>
</reference>
<keyword evidence="2" id="KW-0460">Magnesium</keyword>